<accession>A0A6J6XXJ2</accession>
<reference evidence="1" key="1">
    <citation type="submission" date="2020-05" db="EMBL/GenBank/DDBJ databases">
        <authorList>
            <person name="Chiriac C."/>
            <person name="Salcher M."/>
            <person name="Ghai R."/>
            <person name="Kavagutti S V."/>
        </authorList>
    </citation>
    <scope>NUCLEOTIDE SEQUENCE</scope>
</reference>
<dbReference type="AlphaFoldDB" id="A0A6J6XXJ2"/>
<evidence type="ECO:0000313" key="1">
    <source>
        <dbReference type="EMBL" id="CAB4800294.1"/>
    </source>
</evidence>
<organism evidence="1">
    <name type="scientific">freshwater metagenome</name>
    <dbReference type="NCBI Taxonomy" id="449393"/>
    <lineage>
        <taxon>unclassified sequences</taxon>
        <taxon>metagenomes</taxon>
        <taxon>ecological metagenomes</taxon>
    </lineage>
</organism>
<dbReference type="EMBL" id="CAFAAG010000119">
    <property type="protein sequence ID" value="CAB4800294.1"/>
    <property type="molecule type" value="Genomic_DNA"/>
</dbReference>
<name>A0A6J6XXJ2_9ZZZZ</name>
<gene>
    <name evidence="1" type="ORF">UFOPK2975_01218</name>
</gene>
<protein>
    <submittedName>
        <fullName evidence="1">Unannotated protein</fullName>
    </submittedName>
</protein>
<sequence length="98" mass="10752">MIGNIAGALEAADPDAREVIERAAVADIDSDPFTEAKNLISAAVRRELSNRNRITDPDEIRADRDARILLEEIDNPTMADAVAMELLDWLGKRVGEHA</sequence>
<proteinExistence type="predicted"/>